<accession>A0A381N7L3</accession>
<reference evidence="2" key="1">
    <citation type="submission" date="2018-05" db="EMBL/GenBank/DDBJ databases">
        <authorList>
            <person name="Lanie J.A."/>
            <person name="Ng W.-L."/>
            <person name="Kazmierczak K.M."/>
            <person name="Andrzejewski T.M."/>
            <person name="Davidsen T.M."/>
            <person name="Wayne K.J."/>
            <person name="Tettelin H."/>
            <person name="Glass J.I."/>
            <person name="Rusch D."/>
            <person name="Podicherti R."/>
            <person name="Tsui H.-C.T."/>
            <person name="Winkler M.E."/>
        </authorList>
    </citation>
    <scope>NUCLEOTIDE SEQUENCE</scope>
</reference>
<evidence type="ECO:0000259" key="1">
    <source>
        <dbReference type="PROSITE" id="PS51819"/>
    </source>
</evidence>
<dbReference type="Gene3D" id="3.10.180.10">
    <property type="entry name" value="2,3-Dihydroxybiphenyl 1,2-Dioxygenase, domain 1"/>
    <property type="match status" value="1"/>
</dbReference>
<feature type="domain" description="VOC" evidence="1">
    <location>
        <begin position="7"/>
        <end position="139"/>
    </location>
</feature>
<evidence type="ECO:0000313" key="2">
    <source>
        <dbReference type="EMBL" id="SUZ49573.1"/>
    </source>
</evidence>
<proteinExistence type="predicted"/>
<dbReference type="InterPro" id="IPR037523">
    <property type="entry name" value="VOC_core"/>
</dbReference>
<dbReference type="AlphaFoldDB" id="A0A381N7L3"/>
<sequence>MPSRELSFDHIHLVSENPREAATWYVNVFDAEVVAEYELREAPQINVQLAGMTLLIRGRRPGEVPILPTPMKHFDGFSSHDVWGTDHFGFSYHGDLRSFCDEIKLRGATLTVEPWEFSPGALICYVGAPDGVSIEVVEAKRK</sequence>
<dbReference type="PROSITE" id="PS51819">
    <property type="entry name" value="VOC"/>
    <property type="match status" value="1"/>
</dbReference>
<protein>
    <recommendedName>
        <fullName evidence="1">VOC domain-containing protein</fullName>
    </recommendedName>
</protein>
<dbReference type="InterPro" id="IPR004360">
    <property type="entry name" value="Glyas_Fos-R_dOase_dom"/>
</dbReference>
<dbReference type="CDD" id="cd06587">
    <property type="entry name" value="VOC"/>
    <property type="match status" value="1"/>
</dbReference>
<name>A0A381N7L3_9ZZZZ</name>
<dbReference type="Pfam" id="PF00903">
    <property type="entry name" value="Glyoxalase"/>
    <property type="match status" value="1"/>
</dbReference>
<dbReference type="EMBL" id="UINC01000123">
    <property type="protein sequence ID" value="SUZ49573.1"/>
    <property type="molecule type" value="Genomic_DNA"/>
</dbReference>
<dbReference type="SUPFAM" id="SSF54593">
    <property type="entry name" value="Glyoxalase/Bleomycin resistance protein/Dihydroxybiphenyl dioxygenase"/>
    <property type="match status" value="1"/>
</dbReference>
<dbReference type="InterPro" id="IPR029068">
    <property type="entry name" value="Glyas_Bleomycin-R_OHBP_Dase"/>
</dbReference>
<gene>
    <name evidence="2" type="ORF">METZ01_LOCUS2427</name>
</gene>
<organism evidence="2">
    <name type="scientific">marine metagenome</name>
    <dbReference type="NCBI Taxonomy" id="408172"/>
    <lineage>
        <taxon>unclassified sequences</taxon>
        <taxon>metagenomes</taxon>
        <taxon>ecological metagenomes</taxon>
    </lineage>
</organism>